<evidence type="ECO:0000313" key="5">
    <source>
        <dbReference type="Proteomes" id="UP000326671"/>
    </source>
</evidence>
<gene>
    <name evidence="4" type="ORF">F4V44_02695</name>
</gene>
<feature type="domain" description="Luciferase-like" evidence="3">
    <location>
        <begin position="1"/>
        <end position="314"/>
    </location>
</feature>
<evidence type="ECO:0000313" key="4">
    <source>
        <dbReference type="EMBL" id="KAA9029930.1"/>
    </source>
</evidence>
<dbReference type="EMBL" id="VYKL01000007">
    <property type="protein sequence ID" value="KAA9029930.1"/>
    <property type="molecule type" value="Genomic_DNA"/>
</dbReference>
<keyword evidence="1" id="KW-0560">Oxidoreductase</keyword>
<evidence type="ECO:0000256" key="1">
    <source>
        <dbReference type="ARBA" id="ARBA00023002"/>
    </source>
</evidence>
<evidence type="ECO:0000256" key="2">
    <source>
        <dbReference type="ARBA" id="ARBA00023033"/>
    </source>
</evidence>
<dbReference type="OrthoDB" id="9814695at2"/>
<keyword evidence="5" id="KW-1185">Reference proteome</keyword>
<dbReference type="RefSeq" id="WP_150438450.1">
    <property type="nucleotide sequence ID" value="NZ_VYKL01000007.1"/>
</dbReference>
<dbReference type="SUPFAM" id="SSF51679">
    <property type="entry name" value="Bacterial luciferase-like"/>
    <property type="match status" value="1"/>
</dbReference>
<comment type="caution">
    <text evidence="4">The sequence shown here is derived from an EMBL/GenBank/DDBJ whole genome shotgun (WGS) entry which is preliminary data.</text>
</comment>
<evidence type="ECO:0000259" key="3">
    <source>
        <dbReference type="Pfam" id="PF00296"/>
    </source>
</evidence>
<dbReference type="InterPro" id="IPR050766">
    <property type="entry name" value="Bact_Lucif_Oxidored"/>
</dbReference>
<dbReference type="PANTHER" id="PTHR30137:SF8">
    <property type="entry name" value="BLR5498 PROTEIN"/>
    <property type="match status" value="1"/>
</dbReference>
<dbReference type="GO" id="GO:0016705">
    <property type="term" value="F:oxidoreductase activity, acting on paired donors, with incorporation or reduction of molecular oxygen"/>
    <property type="evidence" value="ECO:0007669"/>
    <property type="project" value="InterPro"/>
</dbReference>
<dbReference type="Pfam" id="PF00296">
    <property type="entry name" value="Bac_luciferase"/>
    <property type="match status" value="1"/>
</dbReference>
<dbReference type="GO" id="GO:0005829">
    <property type="term" value="C:cytosol"/>
    <property type="evidence" value="ECO:0007669"/>
    <property type="project" value="TreeGrafter"/>
</dbReference>
<dbReference type="PANTHER" id="PTHR30137">
    <property type="entry name" value="LUCIFERASE-LIKE MONOOXYGENASE"/>
    <property type="match status" value="1"/>
</dbReference>
<accession>A0A5J5I218</accession>
<dbReference type="Gene3D" id="3.20.20.30">
    <property type="entry name" value="Luciferase-like domain"/>
    <property type="match status" value="1"/>
</dbReference>
<dbReference type="GO" id="GO:0004497">
    <property type="term" value="F:monooxygenase activity"/>
    <property type="evidence" value="ECO:0007669"/>
    <property type="project" value="UniProtKB-KW"/>
</dbReference>
<sequence>MKFGIYVEMQNPKVNHKPHAQVYKEVLEQIEHADKVGFSTFNTLEHHWFEEFSISTNPMALYAAAAQRTKDIRFRTCSHILPLHNPMVFAGQVAATDILTNGRFELAVGRGHAWVFPKASIPLEESRGRFKESLEILELALTEDTFSYHGKYYDVDNVSVVPRPIQMPHPKIYTGGASNYNYEVAGKKGYGVLITPMLPLEKVVHQLEVYKESCVKHGHKPEIIFVQALYLDDDGDRARAEAKDYILQFMKGNVAPTVGLPSKEEMIAKDYGFYAAGTLEALATIPYQQLLDEEYVWVGSPEEIREKIQKVVDAVPELTEISVICSYAGMEHWKTIRTQQLFSEKIMPFIKKGDPFLLRNNRVG</sequence>
<dbReference type="AlphaFoldDB" id="A0A5J5I218"/>
<reference evidence="4 5" key="1">
    <citation type="submission" date="2019-09" db="EMBL/GenBank/DDBJ databases">
        <title>Whole genome sequences of isolates from the Mars Exploration Rovers.</title>
        <authorList>
            <person name="Seuylemezian A."/>
            <person name="Vaishampayan P."/>
        </authorList>
    </citation>
    <scope>NUCLEOTIDE SEQUENCE [LARGE SCALE GENOMIC DNA]</scope>
    <source>
        <strain evidence="4 5">MER_TA_151</strain>
    </source>
</reference>
<proteinExistence type="predicted"/>
<dbReference type="Proteomes" id="UP000326671">
    <property type="component" value="Unassembled WGS sequence"/>
</dbReference>
<dbReference type="InterPro" id="IPR011251">
    <property type="entry name" value="Luciferase-like_dom"/>
</dbReference>
<organism evidence="4 5">
    <name type="scientific">Niallia endozanthoxylica</name>
    <dbReference type="NCBI Taxonomy" id="2036016"/>
    <lineage>
        <taxon>Bacteria</taxon>
        <taxon>Bacillati</taxon>
        <taxon>Bacillota</taxon>
        <taxon>Bacilli</taxon>
        <taxon>Bacillales</taxon>
        <taxon>Bacillaceae</taxon>
        <taxon>Niallia</taxon>
    </lineage>
</organism>
<name>A0A5J5I218_9BACI</name>
<keyword evidence="2" id="KW-0503">Monooxygenase</keyword>
<protein>
    <submittedName>
        <fullName evidence="4">LLM class flavin-dependent oxidoreductase</fullName>
    </submittedName>
</protein>
<dbReference type="InterPro" id="IPR036661">
    <property type="entry name" value="Luciferase-like_sf"/>
</dbReference>